<dbReference type="Proteomes" id="UP001596203">
    <property type="component" value="Unassembled WGS sequence"/>
</dbReference>
<dbReference type="Pfam" id="PF13276">
    <property type="entry name" value="HTH_21"/>
    <property type="match status" value="1"/>
</dbReference>
<comment type="caution">
    <text evidence="2">The sequence shown here is derived from an EMBL/GenBank/DDBJ whole genome shotgun (WGS) entry which is preliminary data.</text>
</comment>
<name>A0ABW1KPS0_9ACTN</name>
<evidence type="ECO:0000259" key="1">
    <source>
        <dbReference type="Pfam" id="PF13276"/>
    </source>
</evidence>
<keyword evidence="3" id="KW-1185">Reference proteome</keyword>
<organism evidence="2 3">
    <name type="scientific">Plantactinospora solaniradicis</name>
    <dbReference type="NCBI Taxonomy" id="1723736"/>
    <lineage>
        <taxon>Bacteria</taxon>
        <taxon>Bacillati</taxon>
        <taxon>Actinomycetota</taxon>
        <taxon>Actinomycetes</taxon>
        <taxon>Micromonosporales</taxon>
        <taxon>Micromonosporaceae</taxon>
        <taxon>Plantactinospora</taxon>
    </lineage>
</organism>
<dbReference type="SUPFAM" id="SSF46689">
    <property type="entry name" value="Homeodomain-like"/>
    <property type="match status" value="1"/>
</dbReference>
<evidence type="ECO:0000313" key="3">
    <source>
        <dbReference type="Proteomes" id="UP001596203"/>
    </source>
</evidence>
<gene>
    <name evidence="2" type="ORF">ACFP2T_43025</name>
</gene>
<dbReference type="RefSeq" id="WP_377432783.1">
    <property type="nucleotide sequence ID" value="NZ_JBHSPR010000069.1"/>
</dbReference>
<evidence type="ECO:0000313" key="2">
    <source>
        <dbReference type="EMBL" id="MFC6022912.1"/>
    </source>
</evidence>
<protein>
    <submittedName>
        <fullName evidence="2">Integrase catalytic region</fullName>
    </submittedName>
</protein>
<sequence>MIHLFTGLGLLLRGDSALLVEVLALRHEIAVLRRHVHGRPQLSWPDRAILSALACLPPRRLREHRIVTPATLLAWHRRLVRHRWTYPNRPGRPPVRDEIRNLVLRLAEENPRWGHRRVQRELQRLGHQIGAGTIRRILARRRIGPAPRQQDTNWRTFLRNQAAGVLAIDFFHLDTILLRRLYALALIEVATRRVHILGVTAHPTGQ</sequence>
<dbReference type="InterPro" id="IPR025948">
    <property type="entry name" value="HTH-like_dom"/>
</dbReference>
<accession>A0ABW1KPS0</accession>
<dbReference type="EMBL" id="JBHSPR010000069">
    <property type="protein sequence ID" value="MFC6022912.1"/>
    <property type="molecule type" value="Genomic_DNA"/>
</dbReference>
<dbReference type="InterPro" id="IPR009057">
    <property type="entry name" value="Homeodomain-like_sf"/>
</dbReference>
<reference evidence="3" key="1">
    <citation type="journal article" date="2019" name="Int. J. Syst. Evol. Microbiol.">
        <title>The Global Catalogue of Microorganisms (GCM) 10K type strain sequencing project: providing services to taxonomists for standard genome sequencing and annotation.</title>
        <authorList>
            <consortium name="The Broad Institute Genomics Platform"/>
            <consortium name="The Broad Institute Genome Sequencing Center for Infectious Disease"/>
            <person name="Wu L."/>
            <person name="Ma J."/>
        </authorList>
    </citation>
    <scope>NUCLEOTIDE SEQUENCE [LARGE SCALE GENOMIC DNA]</scope>
    <source>
        <strain evidence="3">ZS-35-S2</strain>
    </source>
</reference>
<proteinExistence type="predicted"/>
<feature type="domain" description="HTH-like" evidence="1">
    <location>
        <begin position="96"/>
        <end position="143"/>
    </location>
</feature>